<dbReference type="VEuPathDB" id="VectorBase:ISCW003398"/>
<dbReference type="Proteomes" id="UP000001555">
    <property type="component" value="Unassembled WGS sequence"/>
</dbReference>
<dbReference type="VEuPathDB" id="VectorBase:ISCP_034729"/>
<dbReference type="EMBL" id="ABJB010693071">
    <property type="status" value="NOT_ANNOTATED_CDS"/>
    <property type="molecule type" value="Genomic_DNA"/>
</dbReference>
<organism>
    <name type="scientific">Ixodes scapularis</name>
    <name type="common">Black-legged tick</name>
    <name type="synonym">Deer tick</name>
    <dbReference type="NCBI Taxonomy" id="6945"/>
    <lineage>
        <taxon>Eukaryota</taxon>
        <taxon>Metazoa</taxon>
        <taxon>Ecdysozoa</taxon>
        <taxon>Arthropoda</taxon>
        <taxon>Chelicerata</taxon>
        <taxon>Arachnida</taxon>
        <taxon>Acari</taxon>
        <taxon>Parasitiformes</taxon>
        <taxon>Ixodida</taxon>
        <taxon>Ixodoidea</taxon>
        <taxon>Ixodidae</taxon>
        <taxon>Ixodinae</taxon>
        <taxon>Ixodes</taxon>
    </lineage>
</organism>
<dbReference type="HOGENOM" id="CLU_2052173_0_0_1"/>
<gene>
    <name evidence="2" type="ORF">IscW_ISCW003398</name>
</gene>
<dbReference type="EMBL" id="DS684503">
    <property type="protein sequence ID" value="EEC04338.1"/>
    <property type="molecule type" value="Genomic_DNA"/>
</dbReference>
<evidence type="ECO:0000313" key="4">
    <source>
        <dbReference type="Proteomes" id="UP000001555"/>
    </source>
</evidence>
<dbReference type="InParanoid" id="B7PCL6"/>
<protein>
    <submittedName>
        <fullName evidence="2 3">Uncharacterized protein</fullName>
    </submittedName>
</protein>
<feature type="region of interest" description="Disordered" evidence="1">
    <location>
        <begin position="1"/>
        <end position="28"/>
    </location>
</feature>
<accession>B7PCL6</accession>
<reference evidence="3" key="2">
    <citation type="submission" date="2020-05" db="UniProtKB">
        <authorList>
            <consortium name="EnsemblMetazoa"/>
        </authorList>
    </citation>
    <scope>IDENTIFICATION</scope>
    <source>
        <strain evidence="3">wikel</strain>
    </source>
</reference>
<name>B7PCL6_IXOSC</name>
<dbReference type="EMBL" id="ABJB011018865">
    <property type="status" value="NOT_ANNOTATED_CDS"/>
    <property type="molecule type" value="Genomic_DNA"/>
</dbReference>
<dbReference type="AlphaFoldDB" id="B7PCL6"/>
<reference evidence="2 4" key="1">
    <citation type="submission" date="2008-03" db="EMBL/GenBank/DDBJ databases">
        <title>Annotation of Ixodes scapularis.</title>
        <authorList>
            <consortium name="Ixodes scapularis Genome Project Consortium"/>
            <person name="Caler E."/>
            <person name="Hannick L.I."/>
            <person name="Bidwell S."/>
            <person name="Joardar V."/>
            <person name="Thiagarajan M."/>
            <person name="Amedeo P."/>
            <person name="Galinsky K.J."/>
            <person name="Schobel S."/>
            <person name="Inman J."/>
            <person name="Hostetler J."/>
            <person name="Miller J."/>
            <person name="Hammond M."/>
            <person name="Megy K."/>
            <person name="Lawson D."/>
            <person name="Kodira C."/>
            <person name="Sutton G."/>
            <person name="Meyer J."/>
            <person name="Hill C.A."/>
            <person name="Birren B."/>
            <person name="Nene V."/>
            <person name="Collins F."/>
            <person name="Alarcon-Chaidez F."/>
            <person name="Wikel S."/>
            <person name="Strausberg R."/>
        </authorList>
    </citation>
    <scope>NUCLEOTIDE SEQUENCE [LARGE SCALE GENOMIC DNA]</scope>
    <source>
        <strain evidence="4">Wikel</strain>
        <strain evidence="2">Wikel colony</strain>
    </source>
</reference>
<dbReference type="EMBL" id="ABJB011010912">
    <property type="status" value="NOT_ANNOTATED_CDS"/>
    <property type="molecule type" value="Genomic_DNA"/>
</dbReference>
<dbReference type="PaxDb" id="6945-B7PCL6"/>
<keyword evidence="4" id="KW-1185">Reference proteome</keyword>
<dbReference type="EMBL" id="ABJB010955461">
    <property type="status" value="NOT_ANNOTATED_CDS"/>
    <property type="molecule type" value="Genomic_DNA"/>
</dbReference>
<evidence type="ECO:0000256" key="1">
    <source>
        <dbReference type="SAM" id="MobiDB-lite"/>
    </source>
</evidence>
<evidence type="ECO:0000313" key="2">
    <source>
        <dbReference type="EMBL" id="EEC04338.1"/>
    </source>
</evidence>
<evidence type="ECO:0000313" key="3">
    <source>
        <dbReference type="EnsemblMetazoa" id="ISCW003398-PA"/>
    </source>
</evidence>
<dbReference type="OrthoDB" id="8922241at2759"/>
<proteinExistence type="predicted"/>
<sequence>MMLLGQLPDVVTNGAGDDSKPAVKPETSSVGVGCCLKLDGPSGNANLLVFSCFSDGRNVATQACVPGRRKFADRGTQAGAGTLPPSNPCLDPRDGGASVTQSCSKHRTRMFVSQVLFKRE</sequence>
<feature type="region of interest" description="Disordered" evidence="1">
    <location>
        <begin position="74"/>
        <end position="102"/>
    </location>
</feature>
<dbReference type="EnsemblMetazoa" id="ISCW003398-RA">
    <property type="protein sequence ID" value="ISCW003398-PA"/>
    <property type="gene ID" value="ISCW003398"/>
</dbReference>
<dbReference type="VEuPathDB" id="VectorBase:ISCI003398"/>